<dbReference type="OrthoDB" id="3786994at2"/>
<dbReference type="Proteomes" id="UP000282551">
    <property type="component" value="Chromosome"/>
</dbReference>
<keyword evidence="2" id="KW-1185">Reference proteome</keyword>
<dbReference type="AlphaFoldDB" id="A0A3S4T333"/>
<proteinExistence type="predicted"/>
<name>A0A3S4T333_MYCCI</name>
<evidence type="ECO:0000313" key="1">
    <source>
        <dbReference type="EMBL" id="VEG49671.1"/>
    </source>
</evidence>
<organism evidence="1 2">
    <name type="scientific">Mycolicibacterium chitae</name>
    <name type="common">Mycobacterium chitae</name>
    <dbReference type="NCBI Taxonomy" id="1792"/>
    <lineage>
        <taxon>Bacteria</taxon>
        <taxon>Bacillati</taxon>
        <taxon>Actinomycetota</taxon>
        <taxon>Actinomycetes</taxon>
        <taxon>Mycobacteriales</taxon>
        <taxon>Mycobacteriaceae</taxon>
        <taxon>Mycolicibacterium</taxon>
    </lineage>
</organism>
<dbReference type="RefSeq" id="WP_126335322.1">
    <property type="nucleotide sequence ID" value="NZ_AP022604.1"/>
</dbReference>
<evidence type="ECO:0000313" key="2">
    <source>
        <dbReference type="Proteomes" id="UP000282551"/>
    </source>
</evidence>
<accession>A0A3S4T333</accession>
<protein>
    <recommendedName>
        <fullName evidence="3">GAF domain-containing protein</fullName>
    </recommendedName>
</protein>
<reference evidence="1 2" key="1">
    <citation type="submission" date="2018-12" db="EMBL/GenBank/DDBJ databases">
        <authorList>
            <consortium name="Pathogen Informatics"/>
        </authorList>
    </citation>
    <scope>NUCLEOTIDE SEQUENCE [LARGE SCALE GENOMIC DNA]</scope>
    <source>
        <strain evidence="1 2">NCTC10485</strain>
    </source>
</reference>
<evidence type="ECO:0008006" key="3">
    <source>
        <dbReference type="Google" id="ProtNLM"/>
    </source>
</evidence>
<sequence length="159" mass="17384">MSVGVYRAPLRSRRADIDPALAFDRAMTLGLCGFGGVLRPAPRDLASALRLAGEQYDPRTSALIERFAAVAAGALVWARDPDGLFRLGQLTGPWSYDADPAAVAADLVHVRSCDWSDRPWVEHEVPAAVLATFRRGGRNFQRIRAESAGPASERLWRAR</sequence>
<gene>
    <name evidence="1" type="ORF">NCTC10485_03983</name>
</gene>
<dbReference type="EMBL" id="LR134355">
    <property type="protein sequence ID" value="VEG49671.1"/>
    <property type="molecule type" value="Genomic_DNA"/>
</dbReference>